<dbReference type="PROSITE" id="PS51194">
    <property type="entry name" value="HELICASE_CTER"/>
    <property type="match status" value="1"/>
</dbReference>
<keyword evidence="1 4" id="KW-0378">Hydrolase</keyword>
<dbReference type="SMART" id="SM00490">
    <property type="entry name" value="HELICc"/>
    <property type="match status" value="1"/>
</dbReference>
<keyword evidence="4" id="KW-0067">ATP-binding</keyword>
<evidence type="ECO:0000256" key="1">
    <source>
        <dbReference type="ARBA" id="ARBA00022801"/>
    </source>
</evidence>
<name>A0ABW1IJT3_9BACL</name>
<dbReference type="CDD" id="cd18012">
    <property type="entry name" value="DEXQc_arch_SWI2_SNF2"/>
    <property type="match status" value="1"/>
</dbReference>
<comment type="caution">
    <text evidence="4">The sequence shown here is derived from an EMBL/GenBank/DDBJ whole genome shotgun (WGS) entry which is preliminary data.</text>
</comment>
<dbReference type="CDD" id="cd18793">
    <property type="entry name" value="SF2_C_SNF"/>
    <property type="match status" value="1"/>
</dbReference>
<gene>
    <name evidence="4" type="ORF">ACFPXP_02440</name>
</gene>
<feature type="domain" description="Helicase ATP-binding" evidence="2">
    <location>
        <begin position="485"/>
        <end position="648"/>
    </location>
</feature>
<dbReference type="InterPro" id="IPR022138">
    <property type="entry name" value="DUF3670"/>
</dbReference>
<dbReference type="GO" id="GO:0016787">
    <property type="term" value="F:hydrolase activity"/>
    <property type="evidence" value="ECO:0007669"/>
    <property type="project" value="UniProtKB-KW"/>
</dbReference>
<dbReference type="InterPro" id="IPR014001">
    <property type="entry name" value="Helicase_ATP-bd"/>
</dbReference>
<dbReference type="Pfam" id="PF12419">
    <property type="entry name" value="DUF3670"/>
    <property type="match status" value="1"/>
</dbReference>
<dbReference type="RefSeq" id="WP_379892043.1">
    <property type="nucleotide sequence ID" value="NZ_CBCSCT010000022.1"/>
</dbReference>
<dbReference type="Pfam" id="PF00176">
    <property type="entry name" value="SNF2-rel_dom"/>
    <property type="match status" value="1"/>
</dbReference>
<proteinExistence type="predicted"/>
<accession>A0ABW1IJT3</accession>
<dbReference type="GO" id="GO:0004386">
    <property type="term" value="F:helicase activity"/>
    <property type="evidence" value="ECO:0007669"/>
    <property type="project" value="UniProtKB-KW"/>
</dbReference>
<evidence type="ECO:0000313" key="5">
    <source>
        <dbReference type="Proteomes" id="UP001596250"/>
    </source>
</evidence>
<dbReference type="InterPro" id="IPR000330">
    <property type="entry name" value="SNF2_N"/>
</dbReference>
<dbReference type="PROSITE" id="PS51192">
    <property type="entry name" value="HELICASE_ATP_BIND_1"/>
    <property type="match status" value="1"/>
</dbReference>
<dbReference type="SUPFAM" id="SSF52540">
    <property type="entry name" value="P-loop containing nucleoside triphosphate hydrolases"/>
    <property type="match status" value="2"/>
</dbReference>
<dbReference type="InterPro" id="IPR001650">
    <property type="entry name" value="Helicase_C-like"/>
</dbReference>
<protein>
    <submittedName>
        <fullName evidence="4">DEAD/DEAH box helicase</fullName>
        <ecNumber evidence="4">3.6.4.-</ecNumber>
    </submittedName>
</protein>
<organism evidence="4 5">
    <name type="scientific">Marinicrinis lubricantis</name>
    <dbReference type="NCBI Taxonomy" id="2086470"/>
    <lineage>
        <taxon>Bacteria</taxon>
        <taxon>Bacillati</taxon>
        <taxon>Bacillota</taxon>
        <taxon>Bacilli</taxon>
        <taxon>Bacillales</taxon>
        <taxon>Paenibacillaceae</taxon>
    </lineage>
</organism>
<evidence type="ECO:0000259" key="2">
    <source>
        <dbReference type="PROSITE" id="PS51192"/>
    </source>
</evidence>
<dbReference type="EMBL" id="JBHSQV010000013">
    <property type="protein sequence ID" value="MFC5985320.1"/>
    <property type="molecule type" value="Genomic_DNA"/>
</dbReference>
<dbReference type="Pfam" id="PF00271">
    <property type="entry name" value="Helicase_C"/>
    <property type="match status" value="1"/>
</dbReference>
<dbReference type="EC" id="3.6.4.-" evidence="4"/>
<keyword evidence="5" id="KW-1185">Reference proteome</keyword>
<sequence length="962" mass="111546">MIAAKSLHIQCDWLPSRQFLLSSDLAADIYKLKNYLFAWHTPSFYGSILDVTEYGRKEGIVLPPEMAVDYFAELPALKHGSFHWSEEIEVLSCAARYFQEFMEKGWYLPDFHRWSQGSFGWRWNVPLERAESFEAIVKQARKIELDCLEEWFHLVVVDRSEQDAALQRIQAEAASMAARYRRNTKPLWLDEEEWLVRIGWNTSKVPFRVALQLTEPMEESAVWQLEMVLQDKQNPSQVYTASVQEEFAAEELPQDWLPEAEQKVISERQKWLQIIPELQHPERASRMIDRLNEEQAWLFLTEWSIRLAEYGCTVYLPKWWEQVRRTKPRIKTKVQSAVPVESNSLFGLEQVMQYDWKIAIGDVDLTEEEFRALLDREARLIQIRGQWVVLSPAMLQSIQHKLKSISKKNGLTFQDILRLELLGGELPEEDDDEGVEVPLEIDLSPGLQAMIGRLQDLEHIPLLPAPESFRGKLRPYQQEGMAWLLFLRQFGFGGCLADDMGLGKTIQWISYLLHIQEQKEDASPSLLIAPTSVLGNWQKELERFAPGLKVHLHYGTHRHRGEAFEMEAQQADVVLTSYNLAHLDQPELSSVEWDCICLDEAQNIKNVYTKQSVAIRKLKGRHRIALTGTPIENRLTELWSIFDFINPGYLGSLREFSRKYVQPIERKQDSQRIHQVQKLVQPFLLRREKKNPAIHLNLPEKEELKCYVSLTAQQGALYEQALQNVFERMDGLSTMERKGAVLALLTRLKQICNHPLLLTREIWPAPEEMIQGSQKLVRMLEMIEVLRAEGERCLIFTQYIDMGRMIQTALQFKLGETARFMHGGVPKQERDEMVAEFQDPESSLGILILSLRTGGTGLNLTAANHVFHFDRWWNPAVENQATDRVYRIGQTRGVQVHKFITLGTLEEKIDEMLESKQGLSDQIIGTGEGWITELSTDELREVLQIRKQWMNEEDDIAEMEKD</sequence>
<dbReference type="Gene3D" id="3.40.50.300">
    <property type="entry name" value="P-loop containing nucleotide triphosphate hydrolases"/>
    <property type="match status" value="1"/>
</dbReference>
<dbReference type="Proteomes" id="UP001596250">
    <property type="component" value="Unassembled WGS sequence"/>
</dbReference>
<dbReference type="Gene3D" id="3.40.50.10810">
    <property type="entry name" value="Tandem AAA-ATPase domain"/>
    <property type="match status" value="1"/>
</dbReference>
<feature type="domain" description="Helicase C-terminal" evidence="3">
    <location>
        <begin position="778"/>
        <end position="940"/>
    </location>
</feature>
<evidence type="ECO:0000313" key="4">
    <source>
        <dbReference type="EMBL" id="MFC5985320.1"/>
    </source>
</evidence>
<evidence type="ECO:0000259" key="3">
    <source>
        <dbReference type="PROSITE" id="PS51194"/>
    </source>
</evidence>
<dbReference type="InterPro" id="IPR049730">
    <property type="entry name" value="SNF2/RAD54-like_C"/>
</dbReference>
<reference evidence="5" key="1">
    <citation type="journal article" date="2019" name="Int. J. Syst. Evol. Microbiol.">
        <title>The Global Catalogue of Microorganisms (GCM) 10K type strain sequencing project: providing services to taxonomists for standard genome sequencing and annotation.</title>
        <authorList>
            <consortium name="The Broad Institute Genomics Platform"/>
            <consortium name="The Broad Institute Genome Sequencing Center for Infectious Disease"/>
            <person name="Wu L."/>
            <person name="Ma J."/>
        </authorList>
    </citation>
    <scope>NUCLEOTIDE SEQUENCE [LARGE SCALE GENOMIC DNA]</scope>
    <source>
        <strain evidence="5">CCM 8749</strain>
    </source>
</reference>
<dbReference type="InterPro" id="IPR027417">
    <property type="entry name" value="P-loop_NTPase"/>
</dbReference>
<dbReference type="InterPro" id="IPR038718">
    <property type="entry name" value="SNF2-like_sf"/>
</dbReference>
<keyword evidence="4" id="KW-0547">Nucleotide-binding</keyword>
<keyword evidence="4" id="KW-0347">Helicase</keyword>
<dbReference type="PANTHER" id="PTHR10799">
    <property type="entry name" value="SNF2/RAD54 HELICASE FAMILY"/>
    <property type="match status" value="1"/>
</dbReference>
<dbReference type="SMART" id="SM00487">
    <property type="entry name" value="DEXDc"/>
    <property type="match status" value="1"/>
</dbReference>